<dbReference type="PANTHER" id="PTHR42792:SF1">
    <property type="entry name" value="FLAGELLAR HOOK-ASSOCIATED PROTEIN 3"/>
    <property type="match status" value="1"/>
</dbReference>
<gene>
    <name evidence="6" type="ORF">ABW99_17410</name>
</gene>
<dbReference type="AlphaFoldDB" id="A0A0G3EUL5"/>
<dbReference type="InterPro" id="IPR001029">
    <property type="entry name" value="Flagellin_N"/>
</dbReference>
<evidence type="ECO:0000256" key="1">
    <source>
        <dbReference type="ARBA" id="ARBA00004365"/>
    </source>
</evidence>
<dbReference type="SUPFAM" id="SSF64518">
    <property type="entry name" value="Phase 1 flagellin"/>
    <property type="match status" value="2"/>
</dbReference>
<dbReference type="InterPro" id="IPR001492">
    <property type="entry name" value="Flagellin"/>
</dbReference>
<dbReference type="EMBL" id="CP011568">
    <property type="protein sequence ID" value="AKJ69719.1"/>
    <property type="molecule type" value="Genomic_DNA"/>
</dbReference>
<dbReference type="PATRIC" id="fig|445709.3.peg.3676"/>
<dbReference type="GO" id="GO:0071973">
    <property type="term" value="P:bacterial-type flagellum-dependent cell motility"/>
    <property type="evidence" value="ECO:0007669"/>
    <property type="project" value="InterPro"/>
</dbReference>
<feature type="domain" description="Flagellin N-terminal" evidence="5">
    <location>
        <begin position="3"/>
        <end position="140"/>
    </location>
</feature>
<dbReference type="RefSeq" id="WP_047215628.1">
    <property type="nucleotide sequence ID" value="NZ_CP011568.3"/>
</dbReference>
<dbReference type="GO" id="GO:0009424">
    <property type="term" value="C:bacterial-type flagellum hook"/>
    <property type="evidence" value="ECO:0007669"/>
    <property type="project" value="InterPro"/>
</dbReference>
<dbReference type="InterPro" id="IPR013384">
    <property type="entry name" value="Flagell_FlgL"/>
</dbReference>
<dbReference type="Proteomes" id="UP000036700">
    <property type="component" value="Chromosome"/>
</dbReference>
<keyword evidence="4" id="KW-0975">Bacterial flagellum</keyword>
<evidence type="ECO:0000313" key="6">
    <source>
        <dbReference type="EMBL" id="AKJ69719.1"/>
    </source>
</evidence>
<dbReference type="GO" id="GO:0005198">
    <property type="term" value="F:structural molecule activity"/>
    <property type="evidence" value="ECO:0007669"/>
    <property type="project" value="InterPro"/>
</dbReference>
<keyword evidence="7" id="KW-1185">Reference proteome</keyword>
<name>A0A0G3EUL5_9BURK</name>
<dbReference type="KEGG" id="ptx:ABW99_17410"/>
<dbReference type="STRING" id="445709.ABW99_17410"/>
<organism evidence="6 7">
    <name type="scientific">Pandoraea thiooxydans</name>
    <dbReference type="NCBI Taxonomy" id="445709"/>
    <lineage>
        <taxon>Bacteria</taxon>
        <taxon>Pseudomonadati</taxon>
        <taxon>Pseudomonadota</taxon>
        <taxon>Betaproteobacteria</taxon>
        <taxon>Burkholderiales</taxon>
        <taxon>Burkholderiaceae</taxon>
        <taxon>Pandoraea</taxon>
    </lineage>
</organism>
<dbReference type="GO" id="GO:0005576">
    <property type="term" value="C:extracellular region"/>
    <property type="evidence" value="ECO:0007669"/>
    <property type="project" value="UniProtKB-SubCell"/>
</dbReference>
<accession>A0A0G3EUL5</accession>
<evidence type="ECO:0000313" key="7">
    <source>
        <dbReference type="Proteomes" id="UP000036700"/>
    </source>
</evidence>
<dbReference type="Gene3D" id="1.20.1330.10">
    <property type="entry name" value="f41 fragment of flagellin, N-terminal domain"/>
    <property type="match status" value="2"/>
</dbReference>
<dbReference type="PANTHER" id="PTHR42792">
    <property type="entry name" value="FLAGELLIN"/>
    <property type="match status" value="1"/>
</dbReference>
<comment type="similarity">
    <text evidence="3">Belongs to the bacterial flagellin family.</text>
</comment>
<evidence type="ECO:0000256" key="2">
    <source>
        <dbReference type="ARBA" id="ARBA00004613"/>
    </source>
</evidence>
<comment type="subcellular location">
    <subcellularLocation>
        <location evidence="1">Bacterial flagellum</location>
    </subcellularLocation>
    <subcellularLocation>
        <location evidence="2">Secreted</location>
    </subcellularLocation>
</comment>
<evidence type="ECO:0000256" key="4">
    <source>
        <dbReference type="ARBA" id="ARBA00023143"/>
    </source>
</evidence>
<evidence type="ECO:0000259" key="5">
    <source>
        <dbReference type="Pfam" id="PF00669"/>
    </source>
</evidence>
<dbReference type="NCBIfam" id="TIGR02550">
    <property type="entry name" value="flagell_flgL"/>
    <property type="match status" value="1"/>
</dbReference>
<dbReference type="Pfam" id="PF00669">
    <property type="entry name" value="Flagellin_N"/>
    <property type="match status" value="1"/>
</dbReference>
<evidence type="ECO:0000256" key="3">
    <source>
        <dbReference type="ARBA" id="ARBA00005709"/>
    </source>
</evidence>
<protein>
    <recommendedName>
        <fullName evidence="5">Flagellin N-terminal domain-containing protein</fullName>
    </recommendedName>
</protein>
<proteinExistence type="inferred from homology"/>
<sequence length="511" mass="52226">MRISTSMIYQQGLQAMQDQTSQLLTIQQQLSSGSRVLTPSDDPSAAAEAVSVSQASAINTQYGANDGAVKTALSQEDSILGNVTNVMQSVMSQIVAAGDPTLSTGGRNAIASQLQASYSQLLSLANSQDGNGKYLFSGYQGNTAPFVDQPGGAVYVGDQGQRMVQVSANLQLATSDIGSDIFARVQGGAASDVISASPNNTGTATFSQVSVTNAADPAANDKFQLSFTVDNTTTPPTTHYTVQDLTNTANAPVTGVYAAGQAISFGGKQVSISGAPANADSFTIAPAAGAGGGSSAVTANSANTGSATYGPLSVTNPADPAIGDKFQISFAVDPLTSATTYTVQDLTNTAATPVTGTYTAGQPIAFGGQQLSFSGSPANGDSFNVTPSTPVSTNVFVALSGLIQTLKNAGDGPGAQASLTNALATYNQQFSNALNNVLTVRASVGARIDQVTTLSSQSSSNNLQYQTQLSNLMDVDWNSAVTKFSQTQAALQGAQKTFLQIQQLSLFSLIQ</sequence>
<reference evidence="7" key="1">
    <citation type="submission" date="2015-06" db="EMBL/GenBank/DDBJ databases">
        <authorList>
            <person name="Lim Y.L."/>
            <person name="Ee R."/>
            <person name="Yong D."/>
            <person name="How K.Y."/>
            <person name="Yin W.F."/>
            <person name="Chan K.G."/>
        </authorList>
    </citation>
    <scope>NUCLEOTIDE SEQUENCE [LARGE SCALE GENOMIC DNA]</scope>
    <source>
        <strain evidence="7">DSM 25325</strain>
    </source>
</reference>
<dbReference type="OrthoDB" id="9768249at2"/>